<reference evidence="12 13" key="1">
    <citation type="journal article" date="2015" name="BMC Genomics">
        <title>Genome mining reveals unlocked bioactive potential of marine Gram-negative bacteria.</title>
        <authorList>
            <person name="Machado H."/>
            <person name="Sonnenschein E.C."/>
            <person name="Melchiorsen J."/>
            <person name="Gram L."/>
        </authorList>
    </citation>
    <scope>NUCLEOTIDE SEQUENCE [LARGE SCALE GENOMIC DNA]</scope>
    <source>
        <strain evidence="12 13">S2471</strain>
    </source>
</reference>
<evidence type="ECO:0000256" key="2">
    <source>
        <dbReference type="ARBA" id="ARBA00010637"/>
    </source>
</evidence>
<keyword evidence="4 10" id="KW-1003">Cell membrane</keyword>
<dbReference type="EMBL" id="JXYA01000063">
    <property type="protein sequence ID" value="KJZ05715.1"/>
    <property type="molecule type" value="Genomic_DNA"/>
</dbReference>
<feature type="transmembrane region" description="Helical" evidence="11">
    <location>
        <begin position="20"/>
        <end position="37"/>
    </location>
</feature>
<keyword evidence="8 11" id="KW-1133">Transmembrane helix</keyword>
<organism evidence="12 13">
    <name type="scientific">Pseudoalteromonas rubra</name>
    <dbReference type="NCBI Taxonomy" id="43658"/>
    <lineage>
        <taxon>Bacteria</taxon>
        <taxon>Pseudomonadati</taxon>
        <taxon>Pseudomonadota</taxon>
        <taxon>Gammaproteobacteria</taxon>
        <taxon>Alteromonadales</taxon>
        <taxon>Pseudoalteromonadaceae</taxon>
        <taxon>Pseudoalteromonas</taxon>
    </lineage>
</organism>
<evidence type="ECO:0000256" key="7">
    <source>
        <dbReference type="ARBA" id="ARBA00022927"/>
    </source>
</evidence>
<dbReference type="Pfam" id="PF04612">
    <property type="entry name" value="T2SSM"/>
    <property type="match status" value="1"/>
</dbReference>
<proteinExistence type="inferred from homology"/>
<dbReference type="RefSeq" id="WP_046007042.1">
    <property type="nucleotide sequence ID" value="NZ_JXYA01000063.1"/>
</dbReference>
<evidence type="ECO:0000256" key="5">
    <source>
        <dbReference type="ARBA" id="ARBA00022519"/>
    </source>
</evidence>
<dbReference type="Proteomes" id="UP000033452">
    <property type="component" value="Unassembled WGS sequence"/>
</dbReference>
<dbReference type="PATRIC" id="fig|43658.5.peg.4559"/>
<keyword evidence="6 11" id="KW-0812">Transmembrane</keyword>
<evidence type="ECO:0000256" key="10">
    <source>
        <dbReference type="PIRNR" id="PIRNR006291"/>
    </source>
</evidence>
<keyword evidence="13" id="KW-1185">Reference proteome</keyword>
<comment type="similarity">
    <text evidence="2 10">Belongs to the GSP M family.</text>
</comment>
<evidence type="ECO:0000256" key="1">
    <source>
        <dbReference type="ARBA" id="ARBA00004377"/>
    </source>
</evidence>
<dbReference type="PIRSF" id="PIRSF006291">
    <property type="entry name" value="GspM"/>
    <property type="match status" value="1"/>
</dbReference>
<dbReference type="Gene3D" id="3.30.1360.100">
    <property type="entry name" value="General secretion pathway protein M, EpsM"/>
    <property type="match status" value="1"/>
</dbReference>
<evidence type="ECO:0000256" key="9">
    <source>
        <dbReference type="ARBA" id="ARBA00023136"/>
    </source>
</evidence>
<evidence type="ECO:0000313" key="12">
    <source>
        <dbReference type="EMBL" id="KJZ05715.1"/>
    </source>
</evidence>
<dbReference type="OrthoDB" id="6624834at2"/>
<comment type="subcellular location">
    <subcellularLocation>
        <location evidence="1">Cell inner membrane</location>
        <topology evidence="1">Single-pass membrane protein</topology>
    </subcellularLocation>
</comment>
<comment type="caution">
    <text evidence="12">The sequence shown here is derived from an EMBL/GenBank/DDBJ whole genome shotgun (WGS) entry which is preliminary data.</text>
</comment>
<dbReference type="InterPro" id="IPR007690">
    <property type="entry name" value="T2SS_GspM"/>
</dbReference>
<dbReference type="InterPro" id="IPR023229">
    <property type="entry name" value="T2SS_M_periplasmic_sf"/>
</dbReference>
<evidence type="ECO:0000256" key="11">
    <source>
        <dbReference type="SAM" id="Phobius"/>
    </source>
</evidence>
<name>A0A0F4QEI9_9GAMM</name>
<evidence type="ECO:0000256" key="6">
    <source>
        <dbReference type="ARBA" id="ARBA00022692"/>
    </source>
</evidence>
<evidence type="ECO:0000313" key="13">
    <source>
        <dbReference type="Proteomes" id="UP000033452"/>
    </source>
</evidence>
<keyword evidence="7 10" id="KW-0653">Protein transport</keyword>
<dbReference type="GO" id="GO:0015627">
    <property type="term" value="C:type II protein secretion system complex"/>
    <property type="evidence" value="ECO:0007669"/>
    <property type="project" value="InterPro"/>
</dbReference>
<evidence type="ECO:0000256" key="3">
    <source>
        <dbReference type="ARBA" id="ARBA00022448"/>
    </source>
</evidence>
<dbReference type="AlphaFoldDB" id="A0A0F4QEI9"/>
<dbReference type="GO" id="GO:0005886">
    <property type="term" value="C:plasma membrane"/>
    <property type="evidence" value="ECO:0007669"/>
    <property type="project" value="UniProtKB-SubCell"/>
</dbReference>
<keyword evidence="5 10" id="KW-0997">Cell inner membrane</keyword>
<keyword evidence="9 10" id="KW-0472">Membrane</keyword>
<dbReference type="SUPFAM" id="SSF103054">
    <property type="entry name" value="General secretion pathway protein M, EpsM"/>
    <property type="match status" value="1"/>
</dbReference>
<gene>
    <name evidence="12" type="ORF">TW77_21640</name>
</gene>
<keyword evidence="3 10" id="KW-0813">Transport</keyword>
<comment type="function">
    <text evidence="10">Inner membrane component of the type II secretion system required for the energy-dependent secretion of extracellular factors such as proteases and toxins from the periplasm.</text>
</comment>
<accession>A0A0F4QEI9</accession>
<evidence type="ECO:0000256" key="8">
    <source>
        <dbReference type="ARBA" id="ARBA00022989"/>
    </source>
</evidence>
<sequence length="158" mass="17544">MKQQVINYWQSLKEQEQKLLIVAGVVFCIFVLVMGVIRPLNSAVEKAANEVDKQQALVSWVGKSVTQLKSQGAGRAAAANVNLTQLVNRTRGKYKIAISKMQPSDNSLRVNIDNVEFNQLIAWLDELTNQHGVKVANLDLGKEDAPGYVRVSRLVLEN</sequence>
<dbReference type="GO" id="GO:0015628">
    <property type="term" value="P:protein secretion by the type II secretion system"/>
    <property type="evidence" value="ECO:0007669"/>
    <property type="project" value="InterPro"/>
</dbReference>
<protein>
    <recommendedName>
        <fullName evidence="10">Type II secretion system protein M</fullName>
        <shortName evidence="10">T2SS protein M</shortName>
    </recommendedName>
    <alternativeName>
        <fullName evidence="10">General secretion pathway protein M</fullName>
    </alternativeName>
</protein>
<evidence type="ECO:0000256" key="4">
    <source>
        <dbReference type="ARBA" id="ARBA00022475"/>
    </source>
</evidence>